<dbReference type="PANTHER" id="PTHR21568">
    <property type="entry name" value="TRNA PSEUDOURIDINE SYNTHASE PUS10"/>
    <property type="match status" value="1"/>
</dbReference>
<dbReference type="Proteomes" id="UP000515154">
    <property type="component" value="Linkage group LG11"/>
</dbReference>
<dbReference type="GO" id="GO:0003723">
    <property type="term" value="F:RNA binding"/>
    <property type="evidence" value="ECO:0007669"/>
    <property type="project" value="InterPro"/>
</dbReference>
<evidence type="ECO:0000256" key="4">
    <source>
        <dbReference type="ARBA" id="ARBA00023235"/>
    </source>
</evidence>
<name>A0A6P7SX68_9MOLL</name>
<dbReference type="RefSeq" id="XP_029642812.1">
    <property type="nucleotide sequence ID" value="XM_029786952.2"/>
</dbReference>
<evidence type="ECO:0000256" key="1">
    <source>
        <dbReference type="ARBA" id="ARBA00009652"/>
    </source>
</evidence>
<gene>
    <name evidence="11" type="primary">LOC115217303</name>
</gene>
<organism evidence="10 11">
    <name type="scientific">Octopus sinensis</name>
    <name type="common">East Asian common octopus</name>
    <dbReference type="NCBI Taxonomy" id="2607531"/>
    <lineage>
        <taxon>Eukaryota</taxon>
        <taxon>Metazoa</taxon>
        <taxon>Spiralia</taxon>
        <taxon>Lophotrochozoa</taxon>
        <taxon>Mollusca</taxon>
        <taxon>Cephalopoda</taxon>
        <taxon>Coleoidea</taxon>
        <taxon>Octopodiformes</taxon>
        <taxon>Octopoda</taxon>
        <taxon>Incirrata</taxon>
        <taxon>Octopodidae</taxon>
        <taxon>Octopus</taxon>
    </lineage>
</organism>
<keyword evidence="4" id="KW-0413">Isomerase</keyword>
<evidence type="ECO:0000256" key="3">
    <source>
        <dbReference type="ARBA" id="ARBA00022694"/>
    </source>
</evidence>
<dbReference type="Pfam" id="PF21237">
    <property type="entry name" value="Pus10_N_euk"/>
    <property type="match status" value="1"/>
</dbReference>
<dbReference type="FunFam" id="3.30.70.3190:FF:000001">
    <property type="entry name" value="tRNA pseudouridine synthase Pus10"/>
    <property type="match status" value="1"/>
</dbReference>
<dbReference type="FunFam" id="3.30.70.2510:FF:000001">
    <property type="entry name" value="tRNA pseudouridine synthase Pus10"/>
    <property type="match status" value="1"/>
</dbReference>
<evidence type="ECO:0000313" key="10">
    <source>
        <dbReference type="Proteomes" id="UP000515154"/>
    </source>
</evidence>
<dbReference type="Gene3D" id="3.30.70.2510">
    <property type="match status" value="1"/>
</dbReference>
<dbReference type="InterPro" id="IPR048742">
    <property type="entry name" value="Pus10_N_euk"/>
</dbReference>
<keyword evidence="10" id="KW-1185">Reference proteome</keyword>
<dbReference type="Pfam" id="PF21238">
    <property type="entry name" value="Pus10_C"/>
    <property type="match status" value="1"/>
</dbReference>
<dbReference type="InterPro" id="IPR020103">
    <property type="entry name" value="PsdUridine_synth_cat_dom_sf"/>
</dbReference>
<evidence type="ECO:0000259" key="8">
    <source>
        <dbReference type="Pfam" id="PF21237"/>
    </source>
</evidence>
<dbReference type="NCBIfam" id="TIGR01213">
    <property type="entry name" value="pseudo_Pus10arc"/>
    <property type="match status" value="1"/>
</dbReference>
<evidence type="ECO:0000256" key="7">
    <source>
        <dbReference type="ARBA" id="ARBA00083669"/>
    </source>
</evidence>
<reference evidence="11" key="1">
    <citation type="submission" date="2025-08" db="UniProtKB">
        <authorList>
            <consortium name="RefSeq"/>
        </authorList>
    </citation>
    <scope>IDENTIFICATION</scope>
</reference>
<feature type="domain" description="Pus10 N-terminal eukaryotes" evidence="8">
    <location>
        <begin position="78"/>
        <end position="255"/>
    </location>
</feature>
<dbReference type="KEGG" id="osn:115217303"/>
<dbReference type="InterPro" id="IPR039894">
    <property type="entry name" value="Pus10-like"/>
</dbReference>
<evidence type="ECO:0000256" key="6">
    <source>
        <dbReference type="ARBA" id="ARBA00079393"/>
    </source>
</evidence>
<comment type="similarity">
    <text evidence="1">Belongs to the pseudouridine synthase Pus10 family.</text>
</comment>
<feature type="domain" description="Pus10-like C-terminal" evidence="9">
    <location>
        <begin position="261"/>
        <end position="492"/>
    </location>
</feature>
<dbReference type="GO" id="GO:0031119">
    <property type="term" value="P:tRNA pseudouridine synthesis"/>
    <property type="evidence" value="ECO:0007669"/>
    <property type="project" value="UniProtKB-ARBA"/>
</dbReference>
<evidence type="ECO:0000313" key="11">
    <source>
        <dbReference type="RefSeq" id="XP_029642812.1"/>
    </source>
</evidence>
<proteinExistence type="inferred from homology"/>
<evidence type="ECO:0000256" key="2">
    <source>
        <dbReference type="ARBA" id="ARBA00012787"/>
    </source>
</evidence>
<dbReference type="GO" id="GO:0160148">
    <property type="term" value="F:tRNA pseudouridine(55) synthase activity"/>
    <property type="evidence" value="ECO:0007669"/>
    <property type="project" value="UniProtKB-EC"/>
</dbReference>
<accession>A0A6P7SX68</accession>
<dbReference type="PANTHER" id="PTHR21568:SF0">
    <property type="entry name" value="TRNA PSEUDOURIDINE SYNTHASE PUS10"/>
    <property type="match status" value="1"/>
</dbReference>
<dbReference type="Gene3D" id="3.30.70.3190">
    <property type="match status" value="1"/>
</dbReference>
<dbReference type="SUPFAM" id="SSF55120">
    <property type="entry name" value="Pseudouridine synthase"/>
    <property type="match status" value="1"/>
</dbReference>
<evidence type="ECO:0000256" key="5">
    <source>
        <dbReference type="ARBA" id="ARBA00075270"/>
    </source>
</evidence>
<keyword evidence="3" id="KW-0819">tRNA processing</keyword>
<evidence type="ECO:0000259" key="9">
    <source>
        <dbReference type="Pfam" id="PF21238"/>
    </source>
</evidence>
<dbReference type="InterPro" id="IPR048741">
    <property type="entry name" value="Pus10-like_C"/>
</dbReference>
<dbReference type="AlphaFoldDB" id="A0A6P7SX68"/>
<protein>
    <recommendedName>
        <fullName evidence="2">tRNA pseudouridine(55) synthase</fullName>
        <ecNumber evidence="2">5.4.99.25</ecNumber>
    </recommendedName>
    <alternativeName>
        <fullName evidence="7">tRNA pseudouridine 55 synthase</fullName>
    </alternativeName>
    <alternativeName>
        <fullName evidence="5">tRNA pseudouridylate synthase</fullName>
    </alternativeName>
    <alternativeName>
        <fullName evidence="6">tRNA-uridine isomerase</fullName>
    </alternativeName>
</protein>
<sequence length="501" mass="57829">MASLFDEHEFFSNDEETVQKAARLLVKIGCCHYCVLRFMGEKKLHFYHRNRKPEIVKFIHEICGEDSEVQLEETEKICICCLGILQQFCSDAFTQKIIEHVKSSGYIFSNYLCSLMLPVSLIVRQHSVYLHLRDEFAAMYHGISDDDIPAVKEVWKWQNGPILADALAAPFNMKSPFELNITFTYPHSNKECGFLTDLHPDIFRKRKTKKGDWEMFSRANVAKAVSETVNSIYQKVYKFPPLTPLESCICNSIKCQHDSVFVAGRYNKYSRFLSQTPWLIEGVKKHETSVQELICNVLNERYHPVECKFSASGREDVDVKMLGNGRPFVIELINTKRSNFTAEDFVEMKNKINESTKSIFVRDLQAVSREEIGNLKEGEIDKTKSYSALCWSQKPLTEEQLSALSTYKDLAILQKTPIRVLHRRPLASRKRLIHFMSATKVNDNHFRLKLSTQAGTYVKEFVHGDFGRTQPNLSCIFKTDCDILELDVVSVDIDWPKRLDQ</sequence>
<dbReference type="EC" id="5.4.99.25" evidence="2"/>